<keyword evidence="5" id="KW-0732">Signal</keyword>
<gene>
    <name evidence="7" type="ORF">GGP71_002086</name>
</gene>
<evidence type="ECO:0000256" key="1">
    <source>
        <dbReference type="ARBA" id="ARBA00004236"/>
    </source>
</evidence>
<comment type="caution">
    <text evidence="7">The sequence shown here is derived from an EMBL/GenBank/DDBJ whole genome shotgun (WGS) entry which is preliminary data.</text>
</comment>
<dbReference type="Proteomes" id="UP001155027">
    <property type="component" value="Unassembled WGS sequence"/>
</dbReference>
<keyword evidence="4" id="KW-0472">Membrane</keyword>
<dbReference type="Gene3D" id="3.40.190.10">
    <property type="entry name" value="Periplasmic binding protein-like II"/>
    <property type="match status" value="1"/>
</dbReference>
<accession>A0A9X2Q7I9</accession>
<dbReference type="PANTHER" id="PTHR47737:SF1">
    <property type="entry name" value="GLYCINE BETAINE_PROLINE BETAINE TRANSPORT SYSTEM PERMEASE PROTEIN PROW"/>
    <property type="match status" value="1"/>
</dbReference>
<dbReference type="GO" id="GO:0005275">
    <property type="term" value="F:amine transmembrane transporter activity"/>
    <property type="evidence" value="ECO:0007669"/>
    <property type="project" value="TreeGrafter"/>
</dbReference>
<feature type="signal peptide" evidence="5">
    <location>
        <begin position="1"/>
        <end position="21"/>
    </location>
</feature>
<keyword evidence="2" id="KW-0813">Transport</keyword>
<evidence type="ECO:0000256" key="2">
    <source>
        <dbReference type="ARBA" id="ARBA00022448"/>
    </source>
</evidence>
<dbReference type="GO" id="GO:0043190">
    <property type="term" value="C:ATP-binding cassette (ABC) transporter complex"/>
    <property type="evidence" value="ECO:0007669"/>
    <property type="project" value="InterPro"/>
</dbReference>
<name>A0A9X2Q7I9_9BACT</name>
<dbReference type="AlphaFoldDB" id="A0A9X2Q7I9"/>
<dbReference type="EMBL" id="JANUAU010000006">
    <property type="protein sequence ID" value="MCS3678156.1"/>
    <property type="molecule type" value="Genomic_DNA"/>
</dbReference>
<evidence type="ECO:0000259" key="6">
    <source>
        <dbReference type="Pfam" id="PF04069"/>
    </source>
</evidence>
<feature type="chain" id="PRO_5040966941" evidence="5">
    <location>
        <begin position="22"/>
        <end position="339"/>
    </location>
</feature>
<sequence length="339" mass="36837">MKRLITVARALCRSYCAAAVAASLLALGTMGCGGDASDSAGGGASASSPPLKMVTVNWIEGLAMSYMQAQVLEDSLNVPVDLKEAQGGGIAFSSVAEGDRDFFNEAWLPTTHQNSWSDLQGQLQKLGYTYRGTSGGLVVPAYTDLRSAANIGEYREVLGEKIYGIEAGSPTNDNIRQVLDQHGIEGFSVVAASGPATWQRLRSAIQDRQPIIVAGWKPHWKWSAFDLRYLQDGKTNQSPAYGPPEDIFTVVDNQFIDEFPKEAVCFLQKFEVTDQQIGSLMNTFRTRGDMSKSGAAEQWVRNHPEHVTQWLDQAEACAASDEAVTPLPDDATHSRDQEA</sequence>
<keyword evidence="3" id="KW-1003">Cell membrane</keyword>
<organism evidence="7 8">
    <name type="scientific">Salinibacter ruber</name>
    <dbReference type="NCBI Taxonomy" id="146919"/>
    <lineage>
        <taxon>Bacteria</taxon>
        <taxon>Pseudomonadati</taxon>
        <taxon>Rhodothermota</taxon>
        <taxon>Rhodothermia</taxon>
        <taxon>Rhodothermales</taxon>
        <taxon>Salinibacteraceae</taxon>
        <taxon>Salinibacter</taxon>
    </lineage>
</organism>
<dbReference type="Pfam" id="PF04069">
    <property type="entry name" value="OpuAC"/>
    <property type="match status" value="1"/>
</dbReference>
<dbReference type="InterPro" id="IPR007210">
    <property type="entry name" value="ABC_Gly_betaine_transp_sub-bd"/>
</dbReference>
<reference evidence="7" key="1">
    <citation type="submission" date="2022-08" db="EMBL/GenBank/DDBJ databases">
        <title>Genomic Encyclopedia of Type Strains, Phase V (KMG-V): Genome sequencing to study the core and pangenomes of soil and plant-associated prokaryotes.</title>
        <authorList>
            <person name="Whitman W."/>
        </authorList>
    </citation>
    <scope>NUCLEOTIDE SEQUENCE</scope>
    <source>
        <strain evidence="7">0</strain>
    </source>
</reference>
<dbReference type="GO" id="GO:0015871">
    <property type="term" value="P:choline transport"/>
    <property type="evidence" value="ECO:0007669"/>
    <property type="project" value="TreeGrafter"/>
</dbReference>
<dbReference type="CDD" id="cd13639">
    <property type="entry name" value="PBP2_OpuAC_like"/>
    <property type="match status" value="1"/>
</dbReference>
<protein>
    <submittedName>
        <fullName evidence="7">Glycine betaine/proline transport system substrate-binding protein</fullName>
    </submittedName>
</protein>
<evidence type="ECO:0000256" key="3">
    <source>
        <dbReference type="ARBA" id="ARBA00022475"/>
    </source>
</evidence>
<dbReference type="GO" id="GO:0031460">
    <property type="term" value="P:glycine betaine transport"/>
    <property type="evidence" value="ECO:0007669"/>
    <property type="project" value="TreeGrafter"/>
</dbReference>
<dbReference type="Gene3D" id="3.40.190.100">
    <property type="entry name" value="Glycine betaine-binding periplasmic protein, domain 2"/>
    <property type="match status" value="1"/>
</dbReference>
<evidence type="ECO:0000256" key="4">
    <source>
        <dbReference type="ARBA" id="ARBA00023136"/>
    </source>
</evidence>
<proteinExistence type="predicted"/>
<evidence type="ECO:0000313" key="8">
    <source>
        <dbReference type="Proteomes" id="UP001155027"/>
    </source>
</evidence>
<dbReference type="RefSeq" id="WP_259080484.1">
    <property type="nucleotide sequence ID" value="NZ_JANUAU010000006.1"/>
</dbReference>
<comment type="subcellular location">
    <subcellularLocation>
        <location evidence="1">Cell membrane</location>
    </subcellularLocation>
</comment>
<evidence type="ECO:0000313" key="7">
    <source>
        <dbReference type="EMBL" id="MCS3678156.1"/>
    </source>
</evidence>
<dbReference type="PANTHER" id="PTHR47737">
    <property type="entry name" value="GLYCINE BETAINE/PROLINE BETAINE TRANSPORT SYSTEM PERMEASE PROTEIN PROW"/>
    <property type="match status" value="1"/>
</dbReference>
<dbReference type="PROSITE" id="PS51257">
    <property type="entry name" value="PROKAR_LIPOPROTEIN"/>
    <property type="match status" value="1"/>
</dbReference>
<dbReference type="SUPFAM" id="SSF53850">
    <property type="entry name" value="Periplasmic binding protein-like II"/>
    <property type="match status" value="1"/>
</dbReference>
<dbReference type="GO" id="GO:0015226">
    <property type="term" value="F:carnitine transmembrane transporter activity"/>
    <property type="evidence" value="ECO:0007669"/>
    <property type="project" value="TreeGrafter"/>
</dbReference>
<feature type="domain" description="ABC-type glycine betaine transport system substrate-binding" evidence="6">
    <location>
        <begin position="50"/>
        <end position="301"/>
    </location>
</feature>
<evidence type="ECO:0000256" key="5">
    <source>
        <dbReference type="SAM" id="SignalP"/>
    </source>
</evidence>